<dbReference type="SUPFAM" id="SSF47781">
    <property type="entry name" value="RuvA domain 2-like"/>
    <property type="match status" value="2"/>
</dbReference>
<dbReference type="SMART" id="SM00732">
    <property type="entry name" value="YqgFc"/>
    <property type="match status" value="1"/>
</dbReference>
<dbReference type="Pfam" id="PF09371">
    <property type="entry name" value="Tex_N"/>
    <property type="match status" value="1"/>
</dbReference>
<evidence type="ECO:0000313" key="3">
    <source>
        <dbReference type="Proteomes" id="UP000199017"/>
    </source>
</evidence>
<sequence>MEVKAKNEEVLIENITKDLKLKTRSVKNIIHLLEEGNTVPFIARYRKEQSGGADEVQIRAVQESWEYGKQLNVRKQEVLRLIDEQGKLTEALALSIESANKLQEVEDLYRPYRQKRRTRATTAKEKGLGPLASHIFSQPREGDIEAEANSYVSEEKEVETRDQALQGAMDIIAEWIADDPDVRKKIRTMTFQNGYIISAKKKNQVDAQDIYEMYYEFEEPLKNIPSHRVLAMNRGEKEGILKISIQTKEDPIHSFLEKHVIKRFGSPSVSYLEKAYEDAYKRLVAPAIERELRKELTEKAEEQAIHIFSENLRNLLLQPPVKGKVVLGVDPAYRTGCKLAVINETGKLLYTDVMYPVPPKKEVEKSKALIKKLLEKYSIEIIVIGNGTASRETEEFIAEVIPELTEDVSYLIISEAGASVYSASTLGREEFPDLEVEERSAVSIARRLQDPLAELVKIDPKSVGVGQYQHDVSQSKLNDSLRFVVETAVNQVGVNVNSASSSLLQYVAGLSKAVANNIIKARDEQGMFYSRKELQKVPRLGAKTYEQAAGFLRIPDGKEPLDRTAIHPESYDAALKLLDIIGAEANEAGDPSITEKLEKINIEGTAEKLNVGVPTLRDIVEDLKRPNRDPRDKLPLPVLKKGIMKMDDLEKGMELQGTVRNVVDFGAFIDIGVKQDGLVHISKMASRFIKHPMEEVAVGDVVNVWVDDVDVKKGRIDLTMIQPEKQTT</sequence>
<dbReference type="Gene3D" id="3.30.420.140">
    <property type="entry name" value="YqgF/RNase H-like domain"/>
    <property type="match status" value="1"/>
</dbReference>
<dbReference type="GO" id="GO:0003729">
    <property type="term" value="F:mRNA binding"/>
    <property type="evidence" value="ECO:0007669"/>
    <property type="project" value="UniProtKB-ARBA"/>
</dbReference>
<accession>A0A1G8IT75</accession>
<keyword evidence="3" id="KW-1185">Reference proteome</keyword>
<dbReference type="Gene3D" id="1.10.3500.10">
    <property type="entry name" value="Tex N-terminal region-like"/>
    <property type="match status" value="1"/>
</dbReference>
<dbReference type="Proteomes" id="UP000199017">
    <property type="component" value="Unassembled WGS sequence"/>
</dbReference>
<dbReference type="InterPro" id="IPR003029">
    <property type="entry name" value="S1_domain"/>
</dbReference>
<dbReference type="Gene3D" id="2.40.50.140">
    <property type="entry name" value="Nucleic acid-binding proteins"/>
    <property type="match status" value="1"/>
</dbReference>
<dbReference type="GO" id="GO:0003735">
    <property type="term" value="F:structural constituent of ribosome"/>
    <property type="evidence" value="ECO:0007669"/>
    <property type="project" value="TreeGrafter"/>
</dbReference>
<evidence type="ECO:0000313" key="2">
    <source>
        <dbReference type="EMBL" id="SDI22022.1"/>
    </source>
</evidence>
<dbReference type="SUPFAM" id="SSF50249">
    <property type="entry name" value="Nucleic acid-binding proteins"/>
    <property type="match status" value="1"/>
</dbReference>
<dbReference type="InterPro" id="IPR044146">
    <property type="entry name" value="S1_Tex"/>
</dbReference>
<dbReference type="GO" id="GO:0006139">
    <property type="term" value="P:nucleobase-containing compound metabolic process"/>
    <property type="evidence" value="ECO:0007669"/>
    <property type="project" value="InterPro"/>
</dbReference>
<dbReference type="SMART" id="SM00316">
    <property type="entry name" value="S1"/>
    <property type="match status" value="1"/>
</dbReference>
<dbReference type="AlphaFoldDB" id="A0A1G8IT75"/>
<dbReference type="Pfam" id="PF00575">
    <property type="entry name" value="S1"/>
    <property type="match status" value="1"/>
</dbReference>
<dbReference type="Gene3D" id="1.10.10.650">
    <property type="entry name" value="RuvA domain 2-like"/>
    <property type="match status" value="1"/>
</dbReference>
<dbReference type="RefSeq" id="WP_091584794.1">
    <property type="nucleotide sequence ID" value="NZ_FNDU01000005.1"/>
</dbReference>
<dbReference type="GO" id="GO:0006412">
    <property type="term" value="P:translation"/>
    <property type="evidence" value="ECO:0007669"/>
    <property type="project" value="TreeGrafter"/>
</dbReference>
<dbReference type="PROSITE" id="PS50126">
    <property type="entry name" value="S1"/>
    <property type="match status" value="1"/>
</dbReference>
<dbReference type="InterPro" id="IPR012337">
    <property type="entry name" value="RNaseH-like_sf"/>
</dbReference>
<reference evidence="2 3" key="1">
    <citation type="submission" date="2016-10" db="EMBL/GenBank/DDBJ databases">
        <authorList>
            <person name="de Groot N.N."/>
        </authorList>
    </citation>
    <scope>NUCLEOTIDE SEQUENCE [LARGE SCALE GENOMIC DNA]</scope>
    <source>
        <strain evidence="3">P4B,CCM 7963,CECT 7998,DSM 25260,IBRC-M 10614,KCTC 13821</strain>
    </source>
</reference>
<organism evidence="2 3">
    <name type="scientific">Alteribacillus bidgolensis</name>
    <dbReference type="NCBI Taxonomy" id="930129"/>
    <lineage>
        <taxon>Bacteria</taxon>
        <taxon>Bacillati</taxon>
        <taxon>Bacillota</taxon>
        <taxon>Bacilli</taxon>
        <taxon>Bacillales</taxon>
        <taxon>Bacillaceae</taxon>
        <taxon>Alteribacillus</taxon>
    </lineage>
</organism>
<dbReference type="FunFam" id="1.10.150.310:FF:000001">
    <property type="entry name" value="RNA-binding transcriptional accessory protein"/>
    <property type="match status" value="1"/>
</dbReference>
<dbReference type="Pfam" id="PF16921">
    <property type="entry name" value="Tex_YqgF"/>
    <property type="match status" value="1"/>
</dbReference>
<dbReference type="PANTHER" id="PTHR10724:SF10">
    <property type="entry name" value="S1 RNA-BINDING DOMAIN-CONTAINING PROTEIN 1"/>
    <property type="match status" value="1"/>
</dbReference>
<dbReference type="InterPro" id="IPR012340">
    <property type="entry name" value="NA-bd_OB-fold"/>
</dbReference>
<dbReference type="PANTHER" id="PTHR10724">
    <property type="entry name" value="30S RIBOSOMAL PROTEIN S1"/>
    <property type="match status" value="1"/>
</dbReference>
<dbReference type="Pfam" id="PF17674">
    <property type="entry name" value="HHH_9"/>
    <property type="match status" value="1"/>
</dbReference>
<feature type="domain" description="S1 motif" evidence="1">
    <location>
        <begin position="652"/>
        <end position="721"/>
    </location>
</feature>
<dbReference type="InterPro" id="IPR050437">
    <property type="entry name" value="Ribos_protein_bS1-like"/>
</dbReference>
<dbReference type="EMBL" id="FNDU01000005">
    <property type="protein sequence ID" value="SDI22022.1"/>
    <property type="molecule type" value="Genomic_DNA"/>
</dbReference>
<dbReference type="OrthoDB" id="9804714at2"/>
<dbReference type="GO" id="GO:0005737">
    <property type="term" value="C:cytoplasm"/>
    <property type="evidence" value="ECO:0007669"/>
    <property type="project" value="UniProtKB-ARBA"/>
</dbReference>
<dbReference type="InterPro" id="IPR023319">
    <property type="entry name" value="Tex-like_HTH_dom_sf"/>
</dbReference>
<dbReference type="InterPro" id="IPR018974">
    <property type="entry name" value="Tex-like_N"/>
</dbReference>
<dbReference type="STRING" id="930129.SAMN05216352_105331"/>
<dbReference type="SUPFAM" id="SSF158832">
    <property type="entry name" value="Tex N-terminal region-like"/>
    <property type="match status" value="1"/>
</dbReference>
<dbReference type="InterPro" id="IPR032639">
    <property type="entry name" value="Tex_YqgF"/>
</dbReference>
<dbReference type="InterPro" id="IPR023323">
    <property type="entry name" value="Tex-like_dom_sf"/>
</dbReference>
<dbReference type="SUPFAM" id="SSF53098">
    <property type="entry name" value="Ribonuclease H-like"/>
    <property type="match status" value="1"/>
</dbReference>
<dbReference type="Pfam" id="PF12836">
    <property type="entry name" value="HHH_3"/>
    <property type="match status" value="1"/>
</dbReference>
<dbReference type="Gene3D" id="1.10.150.310">
    <property type="entry name" value="Tex RuvX-like domain-like"/>
    <property type="match status" value="1"/>
</dbReference>
<dbReference type="FunFam" id="2.40.50.140:FF:000051">
    <property type="entry name" value="RNA-binding transcriptional accessory protein"/>
    <property type="match status" value="1"/>
</dbReference>
<dbReference type="InterPro" id="IPR041692">
    <property type="entry name" value="HHH_9"/>
</dbReference>
<dbReference type="InterPro" id="IPR055179">
    <property type="entry name" value="Tex-like_central_region"/>
</dbReference>
<dbReference type="InterPro" id="IPR010994">
    <property type="entry name" value="RuvA_2-like"/>
</dbReference>
<dbReference type="InterPro" id="IPR037027">
    <property type="entry name" value="YqgF/RNaseH-like_dom_sf"/>
</dbReference>
<evidence type="ECO:0000259" key="1">
    <source>
        <dbReference type="PROSITE" id="PS50126"/>
    </source>
</evidence>
<dbReference type="CDD" id="cd05685">
    <property type="entry name" value="S1_Tex"/>
    <property type="match status" value="1"/>
</dbReference>
<gene>
    <name evidence="2" type="ORF">SAMN05216352_105331</name>
</gene>
<protein>
    <recommendedName>
        <fullName evidence="1">S1 motif domain-containing protein</fullName>
    </recommendedName>
</protein>
<proteinExistence type="predicted"/>
<dbReference type="FunFam" id="3.30.420.140:FF:000001">
    <property type="entry name" value="RNA-binding transcriptional accessory protein"/>
    <property type="match status" value="1"/>
</dbReference>
<dbReference type="Pfam" id="PF22706">
    <property type="entry name" value="Tex_central_region"/>
    <property type="match status" value="1"/>
</dbReference>
<dbReference type="FunFam" id="1.10.10.650:FF:000001">
    <property type="entry name" value="S1 RNA-binding domain 1"/>
    <property type="match status" value="1"/>
</dbReference>
<dbReference type="InterPro" id="IPR006641">
    <property type="entry name" value="YqgF/RNaseH-like_dom"/>
</dbReference>
<name>A0A1G8IT75_9BACI</name>